<dbReference type="CTD" id="20210016"/>
<protein>
    <submittedName>
        <fullName evidence="1 2">Uncharacterized protein</fullName>
    </submittedName>
</protein>
<dbReference type="EMBL" id="AMQM01001882">
    <property type="status" value="NOT_ANNOTATED_CDS"/>
    <property type="molecule type" value="Genomic_DNA"/>
</dbReference>
<reference evidence="3" key="1">
    <citation type="submission" date="2012-12" db="EMBL/GenBank/DDBJ databases">
        <authorList>
            <person name="Hellsten U."/>
            <person name="Grimwood J."/>
            <person name="Chapman J.A."/>
            <person name="Shapiro H."/>
            <person name="Aerts A."/>
            <person name="Otillar R.P."/>
            <person name="Terry A.Y."/>
            <person name="Boore J.L."/>
            <person name="Simakov O."/>
            <person name="Marletaz F."/>
            <person name="Cho S.-J."/>
            <person name="Edsinger-Gonzales E."/>
            <person name="Havlak P."/>
            <person name="Kuo D.-H."/>
            <person name="Larsson T."/>
            <person name="Lv J."/>
            <person name="Arendt D."/>
            <person name="Savage R."/>
            <person name="Osoegawa K."/>
            <person name="de Jong P."/>
            <person name="Lindberg D.R."/>
            <person name="Seaver E.C."/>
            <person name="Weisblat D.A."/>
            <person name="Putnam N.H."/>
            <person name="Grigoriev I.V."/>
            <person name="Rokhsar D.S."/>
        </authorList>
    </citation>
    <scope>NUCLEOTIDE SEQUENCE</scope>
</reference>
<dbReference type="InterPro" id="IPR011992">
    <property type="entry name" value="EF-hand-dom_pair"/>
</dbReference>
<proteinExistence type="predicted"/>
<dbReference type="EMBL" id="AMQM01001883">
    <property type="status" value="NOT_ANNOTATED_CDS"/>
    <property type="molecule type" value="Genomic_DNA"/>
</dbReference>
<gene>
    <name evidence="2" type="primary">20210016</name>
    <name evidence="1" type="ORF">HELRODRAFT_185164</name>
</gene>
<evidence type="ECO:0000313" key="2">
    <source>
        <dbReference type="EnsemblMetazoa" id="HelroP185164"/>
    </source>
</evidence>
<dbReference type="OrthoDB" id="6493944at2759"/>
<dbReference type="Proteomes" id="UP000015101">
    <property type="component" value="Unassembled WGS sequence"/>
</dbReference>
<keyword evidence="3" id="KW-1185">Reference proteome</keyword>
<dbReference type="PANTHER" id="PTHR36300">
    <property type="entry name" value="RAW, ISOFORM A"/>
    <property type="match status" value="1"/>
</dbReference>
<dbReference type="FunFam" id="3.40.50.450:FF:000058">
    <property type="entry name" value="Uncharacterized protein"/>
    <property type="match status" value="1"/>
</dbReference>
<organism evidence="2 3">
    <name type="scientific">Helobdella robusta</name>
    <name type="common">Californian leech</name>
    <dbReference type="NCBI Taxonomy" id="6412"/>
    <lineage>
        <taxon>Eukaryota</taxon>
        <taxon>Metazoa</taxon>
        <taxon>Spiralia</taxon>
        <taxon>Lophotrochozoa</taxon>
        <taxon>Annelida</taxon>
        <taxon>Clitellata</taxon>
        <taxon>Hirudinea</taxon>
        <taxon>Rhynchobdellida</taxon>
        <taxon>Glossiphoniidae</taxon>
        <taxon>Helobdella</taxon>
    </lineage>
</organism>
<dbReference type="eggNOG" id="ENOG502RC5J">
    <property type="taxonomic scope" value="Eukaryota"/>
</dbReference>
<dbReference type="FunFam" id="3.40.50.450:FF:000017">
    <property type="entry name" value="Raw, isoform D"/>
    <property type="match status" value="1"/>
</dbReference>
<dbReference type="Gene3D" id="3.40.50.450">
    <property type="match status" value="2"/>
</dbReference>
<dbReference type="KEGG" id="hro:HELRODRAFT_185164"/>
<dbReference type="GeneID" id="20210016"/>
<dbReference type="InParanoid" id="T1FMG7"/>
<dbReference type="SUPFAM" id="SSF47473">
    <property type="entry name" value="EF-hand"/>
    <property type="match status" value="1"/>
</dbReference>
<dbReference type="EnsemblMetazoa" id="HelroT185164">
    <property type="protein sequence ID" value="HelroP185164"/>
    <property type="gene ID" value="HelroG185164"/>
</dbReference>
<dbReference type="RefSeq" id="XP_009029102.1">
    <property type="nucleotide sequence ID" value="XM_009030854.1"/>
</dbReference>
<name>T1FMG7_HELRO</name>
<dbReference type="AlphaFoldDB" id="T1FMG7"/>
<dbReference type="PANTHER" id="PTHR36300:SF1">
    <property type="entry name" value="RAW, ISOFORM A"/>
    <property type="match status" value="1"/>
</dbReference>
<dbReference type="STRING" id="6412.T1FMG7"/>
<dbReference type="HOGENOM" id="CLU_009774_1_0_1"/>
<dbReference type="OMA" id="EYICRGR"/>
<evidence type="ECO:0000313" key="1">
    <source>
        <dbReference type="EMBL" id="ESN92803.1"/>
    </source>
</evidence>
<reference evidence="2" key="3">
    <citation type="submission" date="2015-06" db="UniProtKB">
        <authorList>
            <consortium name="EnsemblMetazoa"/>
        </authorList>
    </citation>
    <scope>IDENTIFICATION</scope>
</reference>
<reference evidence="1 3" key="2">
    <citation type="journal article" date="2013" name="Nature">
        <title>Insights into bilaterian evolution from three spiralian genomes.</title>
        <authorList>
            <person name="Simakov O."/>
            <person name="Marletaz F."/>
            <person name="Cho S.J."/>
            <person name="Edsinger-Gonzales E."/>
            <person name="Havlak P."/>
            <person name="Hellsten U."/>
            <person name="Kuo D.H."/>
            <person name="Larsson T."/>
            <person name="Lv J."/>
            <person name="Arendt D."/>
            <person name="Savage R."/>
            <person name="Osoegawa K."/>
            <person name="de Jong P."/>
            <person name="Grimwood J."/>
            <person name="Chapman J.A."/>
            <person name="Shapiro H."/>
            <person name="Aerts A."/>
            <person name="Otillar R.P."/>
            <person name="Terry A.Y."/>
            <person name="Boore J.L."/>
            <person name="Grigoriev I.V."/>
            <person name="Lindberg D.R."/>
            <person name="Seaver E.C."/>
            <person name="Weisblat D.A."/>
            <person name="Putnam N.H."/>
            <person name="Rokhsar D.S."/>
        </authorList>
    </citation>
    <scope>NUCLEOTIDE SEQUENCE</scope>
</reference>
<dbReference type="Pfam" id="PF15891">
    <property type="entry name" value="Nuc_deoxyri_tr2"/>
    <property type="match status" value="2"/>
</dbReference>
<sequence length="561" mass="64551">MLLFFYKLIRWDVPQKKMSDVDQDKADDKLLYGYKTRQAWELFNKYRNNNNVIPLNRIRKAFNSINLYPTQSQIYEYVHCACEVSGKNTVDHLTFGEFAFFVNELQQQYSTDNTQTLPRSHLKEKAVEALNHRRLQRRFSGHAAGFQVFLGGSCNPTTWRTDIAIPFLKKHGITYYNPQVCNWKPNLMELEDQAKQTAQLLFFVIDNKTRSSASMVEVAYIAGCDRQLILVVKKFQPPVYIYGELLRQSELDDLERSHAYLIDLSERMGIPVFNDICTALNCTKKVITQQIKVSDLTVADGAQPVKHPHLRIANELLSIKEVFNTVDSCNAGRLSFDDTNLAFRTVTSDNLPSNLYYLGSFTFEQFCCLLTEYRYKKKNIFQILWSFLWNFPSILLHWLGWTSIKFRADGTEPRRRDIFLGGSCGASAWRESIAIPILRKNGISYFNPQVHCWNAHCIPREASIKDSCLVLLYVITQDTRAMTSMLEAGYFIGKKCNVILCIEFIKTGAVIDGEKLSDNEVLDYNRSRAYLADVANRDGVPVFDDVEEAVLCAVNRFREAL</sequence>
<dbReference type="FunCoup" id="T1FMG7">
    <property type="interactions" value="142"/>
</dbReference>
<accession>T1FMG7</accession>
<dbReference type="EMBL" id="KB097639">
    <property type="protein sequence ID" value="ESN92803.1"/>
    <property type="molecule type" value="Genomic_DNA"/>
</dbReference>
<evidence type="ECO:0000313" key="3">
    <source>
        <dbReference type="Proteomes" id="UP000015101"/>
    </source>
</evidence>
<dbReference type="GO" id="GO:0005886">
    <property type="term" value="C:plasma membrane"/>
    <property type="evidence" value="ECO:0000318"/>
    <property type="project" value="GO_Central"/>
</dbReference>
<dbReference type="InterPro" id="IPR039470">
    <property type="entry name" value="Nuc_deoxyri_tr2"/>
</dbReference>